<dbReference type="InterPro" id="IPR012830">
    <property type="entry name" value="Citrate_utilization_prot_B"/>
</dbReference>
<organism evidence="8 9">
    <name type="scientific">Rhodothalassium salexigens DSM 2132</name>
    <dbReference type="NCBI Taxonomy" id="1188247"/>
    <lineage>
        <taxon>Bacteria</taxon>
        <taxon>Pseudomonadati</taxon>
        <taxon>Pseudomonadota</taxon>
        <taxon>Alphaproteobacteria</taxon>
        <taxon>Rhodothalassiales</taxon>
        <taxon>Rhodothalassiaceae</taxon>
        <taxon>Rhodothalassium</taxon>
    </lineage>
</organism>
<evidence type="ECO:0000259" key="7">
    <source>
        <dbReference type="Pfam" id="PF00890"/>
    </source>
</evidence>
<feature type="region of interest" description="Disordered" evidence="5">
    <location>
        <begin position="865"/>
        <end position="886"/>
    </location>
</feature>
<protein>
    <submittedName>
        <fullName evidence="8">Precorrin 3B synthase CobZ</fullName>
    </submittedName>
</protein>
<evidence type="ECO:0000256" key="2">
    <source>
        <dbReference type="ARBA" id="ARBA00022630"/>
    </source>
</evidence>
<feature type="transmembrane region" description="Helical" evidence="6">
    <location>
        <begin position="797"/>
        <end position="815"/>
    </location>
</feature>
<sequence length="886" mass="90574">MATQTTSLQPVRRRAADRPLVPGGAGLWDVAVIGGGMAGLCAAIEARLSGAFAVLVLDAAPWALRGGNARHARNLRLAQDAPSPWQPDRYPVAEFAADLARLDGADRALAAMVAQGASALGPWLADQGVAFEPLAAGDLPYSRRTRFLRGGGQALVNALYARSGALGVRVVQDMPVLGVALGEPGDGVRLDLAGGGGVRAQSVVVACGGYAADRAALARSAGSEPSALANRGTPYNRGEPLTALWAAGALSAGRPGDGHWVAVDARAPCDDAGIVARAEGMALGIVVDRSGRRFADERAVTGPARYSHWGRLLAERADPEAWIVLGAEALASLPPLVYPPIVDATPSGLARRCGIAAAGLEATLASDPVAAERLGHGRGPFAALPIRPGITFTRHGLAVDDACRVRVGDGGAAEAVFAAGAAIAGAVMGQGYLSGLGLTLAGVSGRVAGRAAARRVTLAPGAKAQSADAQTAAAPFVASVAAPAVEAMPSAPGGPGRVSRMASATAATTASGVALGGGAEDDARRTLNLCNVCGFCTGLCDVFAAAQRRPDLRAADLRHLAHLCHDCRSCFYDCQYAPPHRFAIGVPAALARVRLDHYGDPRLAGGLFWGAVVAVPAAMLLLVPGARLFAVHQGAGAFYAVLPHAVMSALAATGVALAGLWLAGRLGRFWLASAGPPVHWSWRVVARGVADAVVLRNLGGGRGPGCHDRLGRTDRWRRWSHHAVVTGVALTAAATLVAAVYHAGLGRVAPYPLTSPPVWLGTLGGVFMLGGLAGLARRRRHRDQAPDHGPMARADRALRGRLAWVAASGLVLLALRDTPAMGLMLALHLGSVLGLTLTVPISKLAHGAFRTAALIREAGERAARQRAARAGQGRVSKLGRAEAGGA</sequence>
<dbReference type="GO" id="GO:0016491">
    <property type="term" value="F:oxidoreductase activity"/>
    <property type="evidence" value="ECO:0007669"/>
    <property type="project" value="UniProtKB-KW"/>
</dbReference>
<dbReference type="NCBIfam" id="TIGR02485">
    <property type="entry name" value="CobZ_N-term"/>
    <property type="match status" value="1"/>
</dbReference>
<dbReference type="Gene3D" id="3.50.50.60">
    <property type="entry name" value="FAD/NAD(P)-binding domain"/>
    <property type="match status" value="1"/>
</dbReference>
<evidence type="ECO:0000313" key="9">
    <source>
        <dbReference type="Proteomes" id="UP000295399"/>
    </source>
</evidence>
<dbReference type="SUPFAM" id="SSF56425">
    <property type="entry name" value="Succinate dehydrogenase/fumarate reductase flavoprotein, catalytic domain"/>
    <property type="match status" value="1"/>
</dbReference>
<dbReference type="Pfam" id="PF00890">
    <property type="entry name" value="FAD_binding_2"/>
    <property type="match status" value="1"/>
</dbReference>
<feature type="transmembrane region" description="Helical" evidence="6">
    <location>
        <begin position="756"/>
        <end position="776"/>
    </location>
</feature>
<reference evidence="8 9" key="1">
    <citation type="submission" date="2019-03" db="EMBL/GenBank/DDBJ databases">
        <title>Genomic Encyclopedia of Type Strains, Phase IV (KMG-IV): sequencing the most valuable type-strain genomes for metagenomic binning, comparative biology and taxonomic classification.</title>
        <authorList>
            <person name="Goeker M."/>
        </authorList>
    </citation>
    <scope>NUCLEOTIDE SEQUENCE [LARGE SCALE GENOMIC DNA]</scope>
    <source>
        <strain evidence="8 9">DSM 2132</strain>
    </source>
</reference>
<dbReference type="PANTHER" id="PTHR43400:SF7">
    <property type="entry name" value="FAD-DEPENDENT OXIDOREDUCTASE 2 FAD BINDING DOMAIN-CONTAINING PROTEIN"/>
    <property type="match status" value="1"/>
</dbReference>
<dbReference type="SUPFAM" id="SSF51905">
    <property type="entry name" value="FAD/NAD(P)-binding domain"/>
    <property type="match status" value="1"/>
</dbReference>
<proteinExistence type="predicted"/>
<dbReference type="PANTHER" id="PTHR43400">
    <property type="entry name" value="FUMARATE REDUCTASE"/>
    <property type="match status" value="1"/>
</dbReference>
<dbReference type="InterPro" id="IPR050315">
    <property type="entry name" value="FAD-oxidoreductase_2"/>
</dbReference>
<dbReference type="SUPFAM" id="SSF103501">
    <property type="entry name" value="Respiratory nitrate reductase 1 gamma chain"/>
    <property type="match status" value="1"/>
</dbReference>
<dbReference type="InterPro" id="IPR003953">
    <property type="entry name" value="FAD-dep_OxRdtase_2_FAD-bd"/>
</dbReference>
<keyword evidence="3" id="KW-0274">FAD</keyword>
<keyword evidence="9" id="KW-1185">Reference proteome</keyword>
<accession>A0A4R2PIN4</accession>
<keyword evidence="2" id="KW-0285">Flavoprotein</keyword>
<gene>
    <name evidence="8" type="ORF">EV659_105182</name>
</gene>
<feature type="transmembrane region" description="Helical" evidence="6">
    <location>
        <begin position="607"/>
        <end position="630"/>
    </location>
</feature>
<dbReference type="InParanoid" id="A0A4R2PIN4"/>
<dbReference type="Gene3D" id="3.90.700.10">
    <property type="entry name" value="Succinate dehydrogenase/fumarate reductase flavoprotein, catalytic domain"/>
    <property type="match status" value="1"/>
</dbReference>
<dbReference type="PRINTS" id="PR00411">
    <property type="entry name" value="PNDRDTASEI"/>
</dbReference>
<feature type="transmembrane region" description="Helical" evidence="6">
    <location>
        <begin position="722"/>
        <end position="744"/>
    </location>
</feature>
<feature type="transmembrane region" description="Helical" evidence="6">
    <location>
        <begin position="821"/>
        <end position="841"/>
    </location>
</feature>
<dbReference type="InterPro" id="IPR027477">
    <property type="entry name" value="Succ_DH/fumarate_Rdtase_cat_sf"/>
</dbReference>
<evidence type="ECO:0000256" key="1">
    <source>
        <dbReference type="ARBA" id="ARBA00001974"/>
    </source>
</evidence>
<evidence type="ECO:0000313" key="8">
    <source>
        <dbReference type="EMBL" id="TCP34554.1"/>
    </source>
</evidence>
<keyword evidence="4" id="KW-0560">Oxidoreductase</keyword>
<evidence type="ECO:0000256" key="6">
    <source>
        <dbReference type="SAM" id="Phobius"/>
    </source>
</evidence>
<dbReference type="RefSeq" id="WP_200287960.1">
    <property type="nucleotide sequence ID" value="NZ_JACIGF010000005.1"/>
</dbReference>
<feature type="domain" description="FAD-dependent oxidoreductase 2 FAD-binding" evidence="7">
    <location>
        <begin position="29"/>
        <end position="435"/>
    </location>
</feature>
<name>A0A4R2PIN4_RHOSA</name>
<evidence type="ECO:0000256" key="3">
    <source>
        <dbReference type="ARBA" id="ARBA00022827"/>
    </source>
</evidence>
<keyword evidence="6" id="KW-0812">Transmembrane</keyword>
<evidence type="ECO:0000256" key="5">
    <source>
        <dbReference type="SAM" id="MobiDB-lite"/>
    </source>
</evidence>
<keyword evidence="6" id="KW-1133">Transmembrane helix</keyword>
<evidence type="ECO:0000256" key="4">
    <source>
        <dbReference type="ARBA" id="ARBA00023002"/>
    </source>
</evidence>
<dbReference type="InterPro" id="IPR012831">
    <property type="entry name" value="CobZ"/>
</dbReference>
<dbReference type="EMBL" id="SLXO01000005">
    <property type="protein sequence ID" value="TCP34554.1"/>
    <property type="molecule type" value="Genomic_DNA"/>
</dbReference>
<dbReference type="InterPro" id="IPR036188">
    <property type="entry name" value="FAD/NAD-bd_sf"/>
</dbReference>
<dbReference type="InterPro" id="IPR036197">
    <property type="entry name" value="NarG-like_sf"/>
</dbReference>
<dbReference type="AlphaFoldDB" id="A0A4R2PIN4"/>
<feature type="transmembrane region" description="Helical" evidence="6">
    <location>
        <begin position="636"/>
        <end position="663"/>
    </location>
</feature>
<keyword evidence="6" id="KW-0472">Membrane</keyword>
<dbReference type="Proteomes" id="UP000295399">
    <property type="component" value="Unassembled WGS sequence"/>
</dbReference>
<comment type="caution">
    <text evidence="8">The sequence shown here is derived from an EMBL/GenBank/DDBJ whole genome shotgun (WGS) entry which is preliminary data.</text>
</comment>
<dbReference type="NCBIfam" id="TIGR02484">
    <property type="entry name" value="CitB"/>
    <property type="match status" value="1"/>
</dbReference>
<comment type="cofactor">
    <cofactor evidence="1">
        <name>FAD</name>
        <dbReference type="ChEBI" id="CHEBI:57692"/>
    </cofactor>
</comment>